<dbReference type="AlphaFoldDB" id="A0A023D8C1"/>
<evidence type="ECO:0000313" key="3">
    <source>
        <dbReference type="EMBL" id="GAJ30056.1"/>
    </source>
</evidence>
<dbReference type="GO" id="GO:0006302">
    <property type="term" value="P:double-strand break repair"/>
    <property type="evidence" value="ECO:0007669"/>
    <property type="project" value="InterPro"/>
</dbReference>
<sequence>MRLHSLDLVNFRKFRKPLSVSGFTGGLNIVVEPNETGKSTLLEALRAAFFIRHSAKTELVRSYCPFGDDVAPKVSVSFEIAAQRWQVEKQFLKSPYIRLTGPNGRVEGDPAEDQLQTLLGFEKGNNRGSDPETRGALGLLWVEQATALSVEAPNRLVRDNIRSALEAEVGTVLGGRRFELVRTQVEEAYASFRTPRSGKSTGRLAEAEASLVRARERREATEATFRIYEQALSSLEEARTAKRLVDRDLADPEQAQRLQKLRSDLKIAETAQLRLSTASARYAEADAAVRSGEQQLAAFDSATQAVEHSSAALAKANTALGQQHEASAVAASVVTAKRTALNDIRERRATAETAVEQARSALNRRARATAMERARVQLAEAQRLEGAIVEKEKVARTQIDKKALTALAALDRKATETRVLFEAGAVAIDIELMSDTSLRIDDKPVAAGRHEIVRPTEIRLDQVAKLIVTPPSAGGLSAEANLRSAADALADMLKGLNVESYSVAVTRSEQARAALQDIAALKRQIEALCPGDASIGLQPGAVALKELLANNPPEATSAADENEADLPSLEASLLAVREEESAAIAVLDTAQTMLHDAEKLLVQLQTERTGAERDAMLANQHLDALQSEKGREAIDTTLAATREELARRLETLEQVKQAAGSLDVDRIRKGIANMEREQVRGQEERLELVARIASLEAVIANDGPKGLAGLAAEARDLEQAASAHLTRLQHEADTLELLRNTLRDVGDEASRTFLGPITRRAARYVERVLPGSDLAFDEEMGLSAITRGGIDEACGDLSRGTQEQLAVLTRLAFADLLLDKGAPVSLILDDPLVYSDDGRFEAMTDILTEAAQRMQVILLTCRAKAFRHVAAHRITITEALG</sequence>
<dbReference type="GO" id="GO:0016887">
    <property type="term" value="F:ATP hydrolysis activity"/>
    <property type="evidence" value="ECO:0007669"/>
    <property type="project" value="InterPro"/>
</dbReference>
<feature type="domain" description="YhaN AAA" evidence="2">
    <location>
        <begin position="1"/>
        <end position="50"/>
    </location>
</feature>
<dbReference type="InterPro" id="IPR038734">
    <property type="entry name" value="YhaN_AAA"/>
</dbReference>
<dbReference type="SUPFAM" id="SSF52540">
    <property type="entry name" value="P-loop containing nucleoside triphosphate hydrolases"/>
    <property type="match status" value="1"/>
</dbReference>
<evidence type="ECO:0000313" key="4">
    <source>
        <dbReference type="Proteomes" id="UP000019760"/>
    </source>
</evidence>
<dbReference type="RefSeq" id="WP_042060609.1">
    <property type="nucleotide sequence ID" value="NZ_BAND01000099.1"/>
</dbReference>
<dbReference type="InterPro" id="IPR027417">
    <property type="entry name" value="P-loop_NTPase"/>
</dbReference>
<dbReference type="PANTHER" id="PTHR41259">
    <property type="entry name" value="DOUBLE-STRAND BREAK REPAIR RAD50 ATPASE, PUTATIVE-RELATED"/>
    <property type="match status" value="1"/>
</dbReference>
<gene>
    <name evidence="3" type="ORF">Amme_100_019</name>
</gene>
<dbReference type="OrthoDB" id="7069379at2"/>
<name>A0A023D8C1_ACIMT</name>
<feature type="coiled-coil region" evidence="1">
    <location>
        <begin position="587"/>
        <end position="614"/>
    </location>
</feature>
<organism evidence="3 4">
    <name type="scientific">Acidomonas methanolica NBRC 104435</name>
    <dbReference type="NCBI Taxonomy" id="1231351"/>
    <lineage>
        <taxon>Bacteria</taxon>
        <taxon>Pseudomonadati</taxon>
        <taxon>Pseudomonadota</taxon>
        <taxon>Alphaproteobacteria</taxon>
        <taxon>Acetobacterales</taxon>
        <taxon>Acetobacteraceae</taxon>
        <taxon>Acidomonas</taxon>
    </lineage>
</organism>
<dbReference type="EMBL" id="BAND01000099">
    <property type="protein sequence ID" value="GAJ30056.1"/>
    <property type="molecule type" value="Genomic_DNA"/>
</dbReference>
<dbReference type="Proteomes" id="UP000019760">
    <property type="component" value="Unassembled WGS sequence"/>
</dbReference>
<dbReference type="Gene3D" id="3.40.50.300">
    <property type="entry name" value="P-loop containing nucleotide triphosphate hydrolases"/>
    <property type="match status" value="2"/>
</dbReference>
<evidence type="ECO:0000256" key="1">
    <source>
        <dbReference type="SAM" id="Coils"/>
    </source>
</evidence>
<comment type="caution">
    <text evidence="3">The sequence shown here is derived from an EMBL/GenBank/DDBJ whole genome shotgun (WGS) entry which is preliminary data.</text>
</comment>
<dbReference type="Pfam" id="PF13514">
    <property type="entry name" value="AAA_27"/>
    <property type="match status" value="1"/>
</dbReference>
<reference evidence="4" key="1">
    <citation type="journal article" date="2014" name="FEMS Microbiol. Lett.">
        <title>Draft Genomic DNA Sequence of the Facultatively Methylotrophic Bacterium Acidomonas methanolica type strain MB58.</title>
        <authorList>
            <person name="Higashiura N."/>
            <person name="Hadano H."/>
            <person name="Hirakawa H."/>
            <person name="Matsutani M."/>
            <person name="Takabe S."/>
            <person name="Matsushita K."/>
            <person name="Azuma Y."/>
        </authorList>
    </citation>
    <scope>NUCLEOTIDE SEQUENCE [LARGE SCALE GENOMIC DNA]</scope>
    <source>
        <strain evidence="4">MB58</strain>
    </source>
</reference>
<feature type="coiled-coil region" evidence="1">
    <location>
        <begin position="204"/>
        <end position="238"/>
    </location>
</feature>
<keyword evidence="4" id="KW-1185">Reference proteome</keyword>
<protein>
    <submittedName>
        <fullName evidence="3">DNA repair ATPase</fullName>
    </submittedName>
</protein>
<dbReference type="PANTHER" id="PTHR41259:SF1">
    <property type="entry name" value="DOUBLE-STRAND BREAK REPAIR RAD50 ATPASE, PUTATIVE-RELATED"/>
    <property type="match status" value="1"/>
</dbReference>
<evidence type="ECO:0000259" key="2">
    <source>
        <dbReference type="Pfam" id="PF13514"/>
    </source>
</evidence>
<keyword evidence="1" id="KW-0175">Coiled coil</keyword>
<reference evidence="3 4" key="2">
    <citation type="journal article" date="2014" name="FEMS Microbiol. Lett.">
        <title>Draft genomic DNA sequence of the facultatively methylotrophic bacterium Acidomonas methanolica type strain MB58.</title>
        <authorList>
            <person name="Higashiura N."/>
            <person name="Hadano H."/>
            <person name="Hirakawa H."/>
            <person name="Matsutani M."/>
            <person name="Takabe S."/>
            <person name="Matsushita K."/>
            <person name="Azuma Y."/>
        </authorList>
    </citation>
    <scope>NUCLEOTIDE SEQUENCE [LARGE SCALE GENOMIC DNA]</scope>
    <source>
        <strain evidence="3 4">MB58</strain>
    </source>
</reference>
<accession>A0A023D8C1</accession>
<proteinExistence type="predicted"/>